<dbReference type="RefSeq" id="WP_121637697.1">
    <property type="nucleotide sequence ID" value="NZ_CP033065.1"/>
</dbReference>
<gene>
    <name evidence="1" type="ORF">D9T18_10150</name>
</gene>
<sequence>MEKVKITAIDEFIKLMRDPWRAFVYDYVSQESWITSYGDGSRYQIISEASFSDDIHNKLNEWIEKEVLFSAPIDTETSTPPTSTCYLVDVWRQGPYPKQKNEGKKLSVSLGLIE</sequence>
<dbReference type="Proteomes" id="UP000279995">
    <property type="component" value="Chromosome I"/>
</dbReference>
<protein>
    <submittedName>
        <fullName evidence="1">Uncharacterized protein</fullName>
    </submittedName>
</protein>
<reference evidence="1 2" key="1">
    <citation type="submission" date="2018-10" db="EMBL/GenBank/DDBJ databases">
        <title>Complete Genome Sequence and Transcriptomic Profiles of a Marine Bacterium, Pseudoalteromonas agarivorans Hao 2018.</title>
        <authorList>
            <person name="Hao L."/>
        </authorList>
    </citation>
    <scope>NUCLEOTIDE SEQUENCE [LARGE SCALE GENOMIC DNA]</scope>
    <source>
        <strain evidence="1 2">Hao 2018</strain>
    </source>
</reference>
<organism evidence="1 2">
    <name type="scientific">Pseudoalteromonas agarivorans</name>
    <dbReference type="NCBI Taxonomy" id="176102"/>
    <lineage>
        <taxon>Bacteria</taxon>
        <taxon>Pseudomonadati</taxon>
        <taxon>Pseudomonadota</taxon>
        <taxon>Gammaproteobacteria</taxon>
        <taxon>Alteromonadales</taxon>
        <taxon>Pseudoalteromonadaceae</taxon>
        <taxon>Pseudoalteromonas</taxon>
    </lineage>
</organism>
<accession>A0AAD0TYZ0</accession>
<evidence type="ECO:0000313" key="2">
    <source>
        <dbReference type="Proteomes" id="UP000279995"/>
    </source>
</evidence>
<name>A0AAD0TYZ0_9GAMM</name>
<dbReference type="AlphaFoldDB" id="A0AAD0TYZ0"/>
<dbReference type="EMBL" id="CP033065">
    <property type="protein sequence ID" value="AYM87034.1"/>
    <property type="molecule type" value="Genomic_DNA"/>
</dbReference>
<evidence type="ECO:0000313" key="1">
    <source>
        <dbReference type="EMBL" id="AYM87034.1"/>
    </source>
</evidence>
<proteinExistence type="predicted"/>